<organism evidence="11 12">
    <name type="scientific">Neorhodopirellula pilleata</name>
    <dbReference type="NCBI Taxonomy" id="2714738"/>
    <lineage>
        <taxon>Bacteria</taxon>
        <taxon>Pseudomonadati</taxon>
        <taxon>Planctomycetota</taxon>
        <taxon>Planctomycetia</taxon>
        <taxon>Pirellulales</taxon>
        <taxon>Pirellulaceae</taxon>
        <taxon>Neorhodopirellula</taxon>
    </lineage>
</organism>
<evidence type="ECO:0000313" key="12">
    <source>
        <dbReference type="Proteomes" id="UP000316213"/>
    </source>
</evidence>
<gene>
    <name evidence="11" type="primary">pepT</name>
    <name evidence="11" type="ORF">Pla100_55360</name>
</gene>
<dbReference type="OrthoDB" id="9804934at2"/>
<keyword evidence="3 9" id="KW-0479">Metal-binding</keyword>
<dbReference type="SUPFAM" id="SSF53187">
    <property type="entry name" value="Zn-dependent exopeptidases"/>
    <property type="match status" value="1"/>
</dbReference>
<evidence type="ECO:0000313" key="11">
    <source>
        <dbReference type="EMBL" id="TWT89373.1"/>
    </source>
</evidence>
<dbReference type="GO" id="GO:0045148">
    <property type="term" value="F:tripeptide aminopeptidase activity"/>
    <property type="evidence" value="ECO:0007669"/>
    <property type="project" value="UniProtKB-UniRule"/>
</dbReference>
<dbReference type="Pfam" id="PF07687">
    <property type="entry name" value="M20_dimer"/>
    <property type="match status" value="1"/>
</dbReference>
<dbReference type="Gene3D" id="3.30.70.360">
    <property type="match status" value="1"/>
</dbReference>
<dbReference type="GO" id="GO:0006518">
    <property type="term" value="P:peptide metabolic process"/>
    <property type="evidence" value="ECO:0007669"/>
    <property type="project" value="InterPro"/>
</dbReference>
<dbReference type="PROSITE" id="PS00758">
    <property type="entry name" value="ARGE_DAPE_CPG2_1"/>
    <property type="match status" value="1"/>
</dbReference>
<name>A0A5C5ZT18_9BACT</name>
<feature type="active site" description="Proton acceptor" evidence="8">
    <location>
        <position position="185"/>
    </location>
</feature>
<dbReference type="InterPro" id="IPR011650">
    <property type="entry name" value="Peptidase_M20_dimer"/>
</dbReference>
<dbReference type="InterPro" id="IPR010161">
    <property type="entry name" value="Peptidase_M20B"/>
</dbReference>
<comment type="similarity">
    <text evidence="1">Belongs to the peptidase M20B family.</text>
</comment>
<comment type="caution">
    <text evidence="11">The sequence shown here is derived from an EMBL/GenBank/DDBJ whole genome shotgun (WGS) entry which is preliminary data.</text>
</comment>
<dbReference type="Proteomes" id="UP000316213">
    <property type="component" value="Unassembled WGS sequence"/>
</dbReference>
<dbReference type="GO" id="GO:0006508">
    <property type="term" value="P:proteolysis"/>
    <property type="evidence" value="ECO:0007669"/>
    <property type="project" value="UniProtKB-UniRule"/>
</dbReference>
<feature type="binding site" evidence="9">
    <location>
        <position position="151"/>
    </location>
    <ligand>
        <name>Zn(2+)</name>
        <dbReference type="ChEBI" id="CHEBI:29105"/>
        <label>2</label>
    </ligand>
</feature>
<feature type="binding site" evidence="9">
    <location>
        <position position="208"/>
    </location>
    <ligand>
        <name>Zn(2+)</name>
        <dbReference type="ChEBI" id="CHEBI:29105"/>
        <label>1</label>
    </ligand>
</feature>
<keyword evidence="12" id="KW-1185">Reference proteome</keyword>
<reference evidence="11 12" key="1">
    <citation type="submission" date="2019-02" db="EMBL/GenBank/DDBJ databases">
        <title>Deep-cultivation of Planctomycetes and their phenomic and genomic characterization uncovers novel biology.</title>
        <authorList>
            <person name="Wiegand S."/>
            <person name="Jogler M."/>
            <person name="Boedeker C."/>
            <person name="Pinto D."/>
            <person name="Vollmers J."/>
            <person name="Rivas-Marin E."/>
            <person name="Kohn T."/>
            <person name="Peeters S.H."/>
            <person name="Heuer A."/>
            <person name="Rast P."/>
            <person name="Oberbeckmann S."/>
            <person name="Bunk B."/>
            <person name="Jeske O."/>
            <person name="Meyerdierks A."/>
            <person name="Storesund J.E."/>
            <person name="Kallscheuer N."/>
            <person name="Luecker S."/>
            <person name="Lage O.M."/>
            <person name="Pohl T."/>
            <person name="Merkel B.J."/>
            <person name="Hornburger P."/>
            <person name="Mueller R.-W."/>
            <person name="Bruemmer F."/>
            <person name="Labrenz M."/>
            <person name="Spormann A.M."/>
            <person name="Op Den Camp H."/>
            <person name="Overmann J."/>
            <person name="Amann R."/>
            <person name="Jetten M.S.M."/>
            <person name="Mascher T."/>
            <person name="Medema M.H."/>
            <person name="Devos D.P."/>
            <person name="Kaster A.-K."/>
            <person name="Ovreas L."/>
            <person name="Rohde M."/>
            <person name="Galperin M.Y."/>
            <person name="Jogler C."/>
        </authorList>
    </citation>
    <scope>NUCLEOTIDE SEQUENCE [LARGE SCALE GENOMIC DNA]</scope>
    <source>
        <strain evidence="11 12">Pla100</strain>
    </source>
</reference>
<evidence type="ECO:0000256" key="1">
    <source>
        <dbReference type="ARBA" id="ARBA00009692"/>
    </source>
</evidence>
<dbReference type="InterPro" id="IPR001261">
    <property type="entry name" value="ArgE/DapE_CS"/>
</dbReference>
<comment type="cofactor">
    <cofactor evidence="9">
        <name>Zn(2+)</name>
        <dbReference type="ChEBI" id="CHEBI:29105"/>
    </cofactor>
    <text evidence="9">Binds 2 Zn(2+) ions per subunit.</text>
</comment>
<evidence type="ECO:0000256" key="7">
    <source>
        <dbReference type="NCBIfam" id="TIGR01882"/>
    </source>
</evidence>
<dbReference type="InterPro" id="IPR002933">
    <property type="entry name" value="Peptidase_M20"/>
</dbReference>
<evidence type="ECO:0000256" key="4">
    <source>
        <dbReference type="ARBA" id="ARBA00022801"/>
    </source>
</evidence>
<dbReference type="InterPro" id="IPR036264">
    <property type="entry name" value="Bact_exopeptidase_dim_dom"/>
</dbReference>
<evidence type="ECO:0000259" key="10">
    <source>
        <dbReference type="Pfam" id="PF07687"/>
    </source>
</evidence>
<dbReference type="NCBIfam" id="NF003976">
    <property type="entry name" value="PRK05469.1"/>
    <property type="match status" value="1"/>
</dbReference>
<proteinExistence type="inferred from homology"/>
<evidence type="ECO:0000256" key="2">
    <source>
        <dbReference type="ARBA" id="ARBA00022670"/>
    </source>
</evidence>
<keyword evidence="2" id="KW-0645">Protease</keyword>
<dbReference type="NCBIfam" id="NF009920">
    <property type="entry name" value="PRK13381.1"/>
    <property type="match status" value="1"/>
</dbReference>
<dbReference type="PANTHER" id="PTHR42994">
    <property type="entry name" value="PEPTIDASE T"/>
    <property type="match status" value="1"/>
</dbReference>
<dbReference type="EC" id="3.4.11.4" evidence="7"/>
<dbReference type="PANTHER" id="PTHR42994:SF1">
    <property type="entry name" value="PEPTIDASE T"/>
    <property type="match status" value="1"/>
</dbReference>
<feature type="binding site" evidence="9">
    <location>
        <position position="186"/>
    </location>
    <ligand>
        <name>Zn(2+)</name>
        <dbReference type="ChEBI" id="CHEBI:29105"/>
        <label>2</label>
    </ligand>
</feature>
<evidence type="ECO:0000256" key="6">
    <source>
        <dbReference type="ARBA" id="ARBA00023049"/>
    </source>
</evidence>
<evidence type="ECO:0000256" key="9">
    <source>
        <dbReference type="PIRSR" id="PIRSR037215-2"/>
    </source>
</evidence>
<dbReference type="AlphaFoldDB" id="A0A5C5ZT18"/>
<dbReference type="Pfam" id="PF01546">
    <property type="entry name" value="Peptidase_M20"/>
    <property type="match status" value="1"/>
</dbReference>
<feature type="domain" description="Peptidase M20 dimerisation" evidence="10">
    <location>
        <begin position="218"/>
        <end position="315"/>
    </location>
</feature>
<feature type="binding site" evidence="9">
    <location>
        <position position="391"/>
    </location>
    <ligand>
        <name>Zn(2+)</name>
        <dbReference type="ChEBI" id="CHEBI:29105"/>
        <label>2</label>
    </ligand>
</feature>
<dbReference type="EMBL" id="SJPM01000018">
    <property type="protein sequence ID" value="TWT89373.1"/>
    <property type="molecule type" value="Genomic_DNA"/>
</dbReference>
<evidence type="ECO:0000256" key="3">
    <source>
        <dbReference type="ARBA" id="ARBA00022723"/>
    </source>
</evidence>
<keyword evidence="11" id="KW-0031">Aminopeptidase</keyword>
<feature type="binding site" evidence="9">
    <location>
        <position position="151"/>
    </location>
    <ligand>
        <name>Zn(2+)</name>
        <dbReference type="ChEBI" id="CHEBI:29105"/>
        <label>1</label>
    </ligand>
</feature>
<evidence type="ECO:0000256" key="5">
    <source>
        <dbReference type="ARBA" id="ARBA00022833"/>
    </source>
</evidence>
<keyword evidence="6" id="KW-0482">Metalloprotease</keyword>
<feature type="active site" evidence="8">
    <location>
        <position position="92"/>
    </location>
</feature>
<dbReference type="PIRSF" id="PIRSF037215">
    <property type="entry name" value="Peptidase_M20B"/>
    <property type="match status" value="1"/>
</dbReference>
<dbReference type="GO" id="GO:0008270">
    <property type="term" value="F:zinc ion binding"/>
    <property type="evidence" value="ECO:0007669"/>
    <property type="project" value="InterPro"/>
</dbReference>
<feature type="binding site" evidence="9">
    <location>
        <position position="90"/>
    </location>
    <ligand>
        <name>Zn(2+)</name>
        <dbReference type="ChEBI" id="CHEBI:29105"/>
        <label>1</label>
    </ligand>
</feature>
<accession>A0A5C5ZT18</accession>
<keyword evidence="5 9" id="KW-0862">Zinc</keyword>
<sequence length="421" mass="45236">MNAITLTTSELRCDRLLERFLRYVQINTAANPQATGYPSSAGQLELGRILADELSAMGLDDVRFTDDGLVIATVPATVPGTLPTVALVAHLDTSPEAPSDHVRPQVIENYAGGDIALPNGRVIRVADCRDLESMVGETLVTTDGNTLLGGDDKAGVAIIMELAHTLVEHPEIPHGPVRVVMTCDEEIGRGTDKIDLAELDATVAYTIDGGGRGVVDVETFSADAMTVTFDGHNIHPAIAKDRMLNSIRAAAKFVDSLPIDSQTPETTEGRDGFIHVHDIFGGVGTTRVELILRSFESDELVSFAAQVRSLAEQAAATIPGTKVECQVRRQYRNLRDGLADLPEAIDLAEQAFETIGVKPTKAIIRGGTDGSQLTEKGLPTPNLSSGQHNIHSVLEFANLNEMADSLRHLLELLKLWGQIRS</sequence>
<dbReference type="GO" id="GO:0008237">
    <property type="term" value="F:metallopeptidase activity"/>
    <property type="evidence" value="ECO:0007669"/>
    <property type="project" value="UniProtKB-KW"/>
</dbReference>
<dbReference type="GO" id="GO:0005829">
    <property type="term" value="C:cytosol"/>
    <property type="evidence" value="ECO:0007669"/>
    <property type="project" value="TreeGrafter"/>
</dbReference>
<dbReference type="Gene3D" id="3.40.630.10">
    <property type="entry name" value="Zn peptidases"/>
    <property type="match status" value="1"/>
</dbReference>
<keyword evidence="4 11" id="KW-0378">Hydrolase</keyword>
<dbReference type="NCBIfam" id="TIGR01882">
    <property type="entry name" value="peptidase-T"/>
    <property type="match status" value="1"/>
</dbReference>
<dbReference type="SUPFAM" id="SSF55031">
    <property type="entry name" value="Bacterial exopeptidase dimerisation domain"/>
    <property type="match status" value="1"/>
</dbReference>
<protein>
    <recommendedName>
        <fullName evidence="7">Peptidase T</fullName>
        <ecNumber evidence="7">3.4.11.4</ecNumber>
    </recommendedName>
</protein>
<dbReference type="RefSeq" id="WP_146581734.1">
    <property type="nucleotide sequence ID" value="NZ_SJPM01000018.1"/>
</dbReference>
<evidence type="ECO:0000256" key="8">
    <source>
        <dbReference type="PIRSR" id="PIRSR037215-1"/>
    </source>
</evidence>